<dbReference type="EMBL" id="JBHSNZ010000047">
    <property type="protein sequence ID" value="MFC5812986.1"/>
    <property type="molecule type" value="Genomic_DNA"/>
</dbReference>
<dbReference type="PROSITE" id="PS51898">
    <property type="entry name" value="TYR_RECOMBINASE"/>
    <property type="match status" value="1"/>
</dbReference>
<comment type="caution">
    <text evidence="5">The sequence shown here is derived from an EMBL/GenBank/DDBJ whole genome shotgun (WGS) entry which is preliminary data.</text>
</comment>
<accession>A0ABW1BIG7</accession>
<keyword evidence="2" id="KW-0238">DNA-binding</keyword>
<dbReference type="RefSeq" id="WP_272172960.1">
    <property type="nucleotide sequence ID" value="NZ_JAQOSL010000072.1"/>
</dbReference>
<evidence type="ECO:0000313" key="5">
    <source>
        <dbReference type="EMBL" id="MFC5812986.1"/>
    </source>
</evidence>
<name>A0ABW1BIG7_9ACTN</name>
<dbReference type="InterPro" id="IPR050090">
    <property type="entry name" value="Tyrosine_recombinase_XerCD"/>
</dbReference>
<keyword evidence="6" id="KW-1185">Reference proteome</keyword>
<gene>
    <name evidence="5" type="ORF">ACFQGO_36685</name>
</gene>
<dbReference type="InterPro" id="IPR011010">
    <property type="entry name" value="DNA_brk_join_enz"/>
</dbReference>
<feature type="domain" description="Tyr recombinase" evidence="4">
    <location>
        <begin position="232"/>
        <end position="445"/>
    </location>
</feature>
<evidence type="ECO:0000256" key="3">
    <source>
        <dbReference type="ARBA" id="ARBA00023172"/>
    </source>
</evidence>
<organism evidence="5 6">
    <name type="scientific">Streptomyces heilongjiangensis</name>
    <dbReference type="NCBI Taxonomy" id="945052"/>
    <lineage>
        <taxon>Bacteria</taxon>
        <taxon>Bacillati</taxon>
        <taxon>Actinomycetota</taxon>
        <taxon>Actinomycetes</taxon>
        <taxon>Kitasatosporales</taxon>
        <taxon>Streptomycetaceae</taxon>
        <taxon>Streptomyces</taxon>
    </lineage>
</organism>
<evidence type="ECO:0000313" key="6">
    <source>
        <dbReference type="Proteomes" id="UP001596112"/>
    </source>
</evidence>
<protein>
    <submittedName>
        <fullName evidence="5">Tyrosine-type recombinase/integrase</fullName>
    </submittedName>
</protein>
<reference evidence="6" key="1">
    <citation type="journal article" date="2019" name="Int. J. Syst. Evol. Microbiol.">
        <title>The Global Catalogue of Microorganisms (GCM) 10K type strain sequencing project: providing services to taxonomists for standard genome sequencing and annotation.</title>
        <authorList>
            <consortium name="The Broad Institute Genomics Platform"/>
            <consortium name="The Broad Institute Genome Sequencing Center for Infectious Disease"/>
            <person name="Wu L."/>
            <person name="Ma J."/>
        </authorList>
    </citation>
    <scope>NUCLEOTIDE SEQUENCE [LARGE SCALE GENOMIC DNA]</scope>
    <source>
        <strain evidence="6">JCM 9918</strain>
    </source>
</reference>
<dbReference type="InterPro" id="IPR010998">
    <property type="entry name" value="Integrase_recombinase_N"/>
</dbReference>
<dbReference type="PANTHER" id="PTHR30349">
    <property type="entry name" value="PHAGE INTEGRASE-RELATED"/>
    <property type="match status" value="1"/>
</dbReference>
<comment type="similarity">
    <text evidence="1">Belongs to the 'phage' integrase family.</text>
</comment>
<proteinExistence type="inferred from homology"/>
<dbReference type="SUPFAM" id="SSF56349">
    <property type="entry name" value="DNA breaking-rejoining enzymes"/>
    <property type="match status" value="1"/>
</dbReference>
<dbReference type="InterPro" id="IPR002104">
    <property type="entry name" value="Integrase_catalytic"/>
</dbReference>
<dbReference type="InterPro" id="IPR013762">
    <property type="entry name" value="Integrase-like_cat_sf"/>
</dbReference>
<dbReference type="Gene3D" id="1.10.443.10">
    <property type="entry name" value="Intergrase catalytic core"/>
    <property type="match status" value="1"/>
</dbReference>
<evidence type="ECO:0000256" key="2">
    <source>
        <dbReference type="ARBA" id="ARBA00023125"/>
    </source>
</evidence>
<keyword evidence="3" id="KW-0233">DNA recombination</keyword>
<sequence length="454" mass="50592">MGTTYDVRIWAVRQRKDRGQSSAELRWKVGDTPHSQTFATKTLADSRRAELLTAVNGGEPFDEATGVPVREIRQRNDVTCYQHARDYIEMKWPTAPAKTRTGLADTMATAMPVLVTSRRGMPDPRVLRQALYSWAFNFNRWTEDPPAEVARVLAWVERNAMPVSALDDPLVMRKVLTAFTQRLDGKKAAASTVKRKRAVFHNALGFAVEARRLPHNPLTQVQWVIPPTTDGIDPGCVVNPRQARTLLDAVAAQGARGEHLRAFFGCLYHAALRPAEAVWLRHENCELPASGWGTLHLDGSRPRVGRGWTDSGDPHDTRGLKWRPEREIRHVPIPPHFTAMLREHIQAHGIAPDGRLFRTARGGLVQESGYGEVWARARRKALTPQQHASPLAARPYDLRHACVSLWLNSGVDPVEVARRAGHSVAVLLKVYAKCLDGATAMANARIDAALEHWA</sequence>
<dbReference type="Gene3D" id="1.10.150.130">
    <property type="match status" value="1"/>
</dbReference>
<dbReference type="Proteomes" id="UP001596112">
    <property type="component" value="Unassembled WGS sequence"/>
</dbReference>
<evidence type="ECO:0000259" key="4">
    <source>
        <dbReference type="PROSITE" id="PS51898"/>
    </source>
</evidence>
<evidence type="ECO:0000256" key="1">
    <source>
        <dbReference type="ARBA" id="ARBA00008857"/>
    </source>
</evidence>
<dbReference type="PANTHER" id="PTHR30349:SF64">
    <property type="entry name" value="PROPHAGE INTEGRASE INTD-RELATED"/>
    <property type="match status" value="1"/>
</dbReference>